<name>A0A2Z6NV35_TRISU</name>
<dbReference type="OrthoDB" id="1424312at2759"/>
<reference evidence="2" key="1">
    <citation type="journal article" date="2017" name="Front. Plant Sci.">
        <title>Climate Clever Clovers: New Paradigm to Reduce the Environmental Footprint of Ruminants by Breeding Low Methanogenic Forages Utilizing Haplotype Variation.</title>
        <authorList>
            <person name="Kaur P."/>
            <person name="Appels R."/>
            <person name="Bayer P.E."/>
            <person name="Keeble-Gagnere G."/>
            <person name="Wang J."/>
            <person name="Hirakawa H."/>
            <person name="Shirasawa K."/>
            <person name="Vercoe P."/>
            <person name="Stefanova K."/>
            <person name="Durmic Z."/>
            <person name="Nichols P."/>
            <person name="Revell C."/>
            <person name="Isobe S.N."/>
            <person name="Edwards D."/>
            <person name="Erskine W."/>
        </authorList>
    </citation>
    <scope>NUCLEOTIDE SEQUENCE [LARGE SCALE GENOMIC DNA]</scope>
    <source>
        <strain evidence="2">cv. Daliak</strain>
    </source>
</reference>
<keyword evidence="2" id="KW-1185">Reference proteome</keyword>
<evidence type="ECO:0000313" key="1">
    <source>
        <dbReference type="EMBL" id="GAU33917.1"/>
    </source>
</evidence>
<evidence type="ECO:0000313" key="2">
    <source>
        <dbReference type="Proteomes" id="UP000242715"/>
    </source>
</evidence>
<dbReference type="AlphaFoldDB" id="A0A2Z6NV35"/>
<proteinExistence type="predicted"/>
<organism evidence="1 2">
    <name type="scientific">Trifolium subterraneum</name>
    <name type="common">Subterranean clover</name>
    <dbReference type="NCBI Taxonomy" id="3900"/>
    <lineage>
        <taxon>Eukaryota</taxon>
        <taxon>Viridiplantae</taxon>
        <taxon>Streptophyta</taxon>
        <taxon>Embryophyta</taxon>
        <taxon>Tracheophyta</taxon>
        <taxon>Spermatophyta</taxon>
        <taxon>Magnoliopsida</taxon>
        <taxon>eudicotyledons</taxon>
        <taxon>Gunneridae</taxon>
        <taxon>Pentapetalae</taxon>
        <taxon>rosids</taxon>
        <taxon>fabids</taxon>
        <taxon>Fabales</taxon>
        <taxon>Fabaceae</taxon>
        <taxon>Papilionoideae</taxon>
        <taxon>50 kb inversion clade</taxon>
        <taxon>NPAAA clade</taxon>
        <taxon>Hologalegina</taxon>
        <taxon>IRL clade</taxon>
        <taxon>Trifolieae</taxon>
        <taxon>Trifolium</taxon>
    </lineage>
</organism>
<dbReference type="Proteomes" id="UP000242715">
    <property type="component" value="Unassembled WGS sequence"/>
</dbReference>
<protein>
    <submittedName>
        <fullName evidence="1">Uncharacterized protein</fullName>
    </submittedName>
</protein>
<sequence>MKSAAFHNISVRQHRLDADSYNYNSAVVCLPESKVPRQFKYRTSDSKITIGFPYIYHSLGFIFSVVISPSNRMKNEEGSGAKIQCKCSGEDGNRVGLVSEWYSEPITNLNMDHLFVWYDPYHSDSILDNDKTTLSFEFNLITDMSENDGFFSLKECVQQMSKSIGRDNEMEGSDITSIDICDEEENVGISCMQQNQELDMIEKHEQNEGNHTESVERCNEKESTIEIIQRQNQELDCNEQHEGREGIHIESVERRDEEKSISESIQIQNQKSDLNEKCHCLYDCIIVE</sequence>
<gene>
    <name evidence="1" type="ORF">TSUD_357160</name>
</gene>
<accession>A0A2Z6NV35</accession>
<dbReference type="EMBL" id="DF973540">
    <property type="protein sequence ID" value="GAU33917.1"/>
    <property type="molecule type" value="Genomic_DNA"/>
</dbReference>